<feature type="region of interest" description="Disordered" evidence="1">
    <location>
        <begin position="1"/>
        <end position="29"/>
    </location>
</feature>
<name>A0ABR9ZNX1_9FIRM</name>
<evidence type="ECO:0000313" key="2">
    <source>
        <dbReference type="EMBL" id="MBF4692141.1"/>
    </source>
</evidence>
<gene>
    <name evidence="2" type="ORF">ISU02_03380</name>
</gene>
<evidence type="ECO:0000313" key="3">
    <source>
        <dbReference type="Proteomes" id="UP000614200"/>
    </source>
</evidence>
<protein>
    <submittedName>
        <fullName evidence="2">Uncharacterized protein</fullName>
    </submittedName>
</protein>
<proteinExistence type="predicted"/>
<dbReference type="Proteomes" id="UP000614200">
    <property type="component" value="Unassembled WGS sequence"/>
</dbReference>
<accession>A0ABR9ZNX1</accession>
<dbReference type="EMBL" id="JADKNH010000002">
    <property type="protein sequence ID" value="MBF4692141.1"/>
    <property type="molecule type" value="Genomic_DNA"/>
</dbReference>
<evidence type="ECO:0000256" key="1">
    <source>
        <dbReference type="SAM" id="MobiDB-lite"/>
    </source>
</evidence>
<comment type="caution">
    <text evidence="2">The sequence shown here is derived from an EMBL/GenBank/DDBJ whole genome shotgun (WGS) entry which is preliminary data.</text>
</comment>
<organism evidence="2 3">
    <name type="scientific">Fusibacter ferrireducens</name>
    <dbReference type="NCBI Taxonomy" id="2785058"/>
    <lineage>
        <taxon>Bacteria</taxon>
        <taxon>Bacillati</taxon>
        <taxon>Bacillota</taxon>
        <taxon>Clostridia</taxon>
        <taxon>Eubacteriales</taxon>
        <taxon>Eubacteriales Family XII. Incertae Sedis</taxon>
        <taxon>Fusibacter</taxon>
    </lineage>
</organism>
<sequence>MIPSIRVQNTTRPHPNSGDINAEQSISGPDFSETLTQVTTSLEKKEQVDRFSRSEAGTLTRADMLNIIQGKIFELKDKLENGDTEPTYQIGSNAFTKKEWDNLIYKVDRALEKDEDKLENKDESKEDDAIHSNDQKKS</sequence>
<keyword evidence="3" id="KW-1185">Reference proteome</keyword>
<feature type="region of interest" description="Disordered" evidence="1">
    <location>
        <begin position="112"/>
        <end position="138"/>
    </location>
</feature>
<dbReference type="RefSeq" id="WP_194700383.1">
    <property type="nucleotide sequence ID" value="NZ_JADKNH010000002.1"/>
</dbReference>
<reference evidence="2 3" key="1">
    <citation type="submission" date="2020-11" db="EMBL/GenBank/DDBJ databases">
        <title>Fusibacter basophilias sp. nov.</title>
        <authorList>
            <person name="Qiu D."/>
        </authorList>
    </citation>
    <scope>NUCLEOTIDE SEQUENCE [LARGE SCALE GENOMIC DNA]</scope>
    <source>
        <strain evidence="2 3">Q10-2</strain>
    </source>
</reference>